<accession>H3GLG3</accession>
<protein>
    <submittedName>
        <fullName evidence="2">Uncharacterized protein</fullName>
    </submittedName>
</protein>
<dbReference type="InParanoid" id="H3GLG3"/>
<reference evidence="3" key="1">
    <citation type="journal article" date="2006" name="Science">
        <title>Phytophthora genome sequences uncover evolutionary origins and mechanisms of pathogenesis.</title>
        <authorList>
            <person name="Tyler B.M."/>
            <person name="Tripathy S."/>
            <person name="Zhang X."/>
            <person name="Dehal P."/>
            <person name="Jiang R.H."/>
            <person name="Aerts A."/>
            <person name="Arredondo F.D."/>
            <person name="Baxter L."/>
            <person name="Bensasson D."/>
            <person name="Beynon J.L."/>
            <person name="Chapman J."/>
            <person name="Damasceno C.M."/>
            <person name="Dorrance A.E."/>
            <person name="Dou D."/>
            <person name="Dickerman A.W."/>
            <person name="Dubchak I.L."/>
            <person name="Garbelotto M."/>
            <person name="Gijzen M."/>
            <person name="Gordon S.G."/>
            <person name="Govers F."/>
            <person name="Grunwald N.J."/>
            <person name="Huang W."/>
            <person name="Ivors K.L."/>
            <person name="Jones R.W."/>
            <person name="Kamoun S."/>
            <person name="Krampis K."/>
            <person name="Lamour K.H."/>
            <person name="Lee M.K."/>
            <person name="McDonald W.H."/>
            <person name="Medina M."/>
            <person name="Meijer H.J."/>
            <person name="Nordberg E.K."/>
            <person name="Maclean D.J."/>
            <person name="Ospina-Giraldo M.D."/>
            <person name="Morris P.F."/>
            <person name="Phuntumart V."/>
            <person name="Putnam N.H."/>
            <person name="Rash S."/>
            <person name="Rose J.K."/>
            <person name="Sakihama Y."/>
            <person name="Salamov A.A."/>
            <person name="Savidor A."/>
            <person name="Scheuring C.F."/>
            <person name="Smith B.M."/>
            <person name="Sobral B.W."/>
            <person name="Terry A."/>
            <person name="Torto-Alalibo T.A."/>
            <person name="Win J."/>
            <person name="Xu Z."/>
            <person name="Zhang H."/>
            <person name="Grigoriev I.V."/>
            <person name="Rokhsar D.S."/>
            <person name="Boore J.L."/>
        </authorList>
    </citation>
    <scope>NUCLEOTIDE SEQUENCE [LARGE SCALE GENOMIC DNA]</scope>
    <source>
        <strain evidence="3">Pr102</strain>
    </source>
</reference>
<dbReference type="OMA" id="TPRTTWR"/>
<sequence>MRSYNSGGVCTYGQAGYLFERRQNALRQRSFGRARGIMDPPLKRRREQDSGSDEETYGRRPVLDGIKRLRVSSPEDFAMTDEEAATPRSTWRTKAIVPKAPEAGKKRPLELFPAATEASKLPWKMPRQDEFFAEQPIEMPNDASCRAMVVFDPYKSMALSPCPRVELVEDDKQSETASESEEDTGVRFEELPSDNDEPVDMEVD</sequence>
<dbReference type="eggNOG" id="ENOG502S9H0">
    <property type="taxonomic scope" value="Eukaryota"/>
</dbReference>
<name>H3GLG3_PHYRM</name>
<dbReference type="AlphaFoldDB" id="H3GLG3"/>
<keyword evidence="3" id="KW-1185">Reference proteome</keyword>
<dbReference type="EnsemblProtists" id="Phyra77212">
    <property type="protein sequence ID" value="Phyra77212"/>
    <property type="gene ID" value="Phyra77212"/>
</dbReference>
<dbReference type="VEuPathDB" id="FungiDB:KRP23_10582"/>
<evidence type="ECO:0000313" key="3">
    <source>
        <dbReference type="Proteomes" id="UP000005238"/>
    </source>
</evidence>
<reference evidence="2" key="2">
    <citation type="submission" date="2015-06" db="UniProtKB">
        <authorList>
            <consortium name="EnsemblProtists"/>
        </authorList>
    </citation>
    <scope>IDENTIFICATION</scope>
    <source>
        <strain evidence="2">Pr102</strain>
    </source>
</reference>
<evidence type="ECO:0000313" key="2">
    <source>
        <dbReference type="EnsemblProtists" id="Phyra77212"/>
    </source>
</evidence>
<feature type="region of interest" description="Disordered" evidence="1">
    <location>
        <begin position="167"/>
        <end position="204"/>
    </location>
</feature>
<organism evidence="2 3">
    <name type="scientific">Phytophthora ramorum</name>
    <name type="common">Sudden oak death agent</name>
    <dbReference type="NCBI Taxonomy" id="164328"/>
    <lineage>
        <taxon>Eukaryota</taxon>
        <taxon>Sar</taxon>
        <taxon>Stramenopiles</taxon>
        <taxon>Oomycota</taxon>
        <taxon>Peronosporomycetes</taxon>
        <taxon>Peronosporales</taxon>
        <taxon>Peronosporaceae</taxon>
        <taxon>Phytophthora</taxon>
    </lineage>
</organism>
<dbReference type="VEuPathDB" id="FungiDB:KRP22_13382"/>
<dbReference type="EMBL" id="DS566020">
    <property type="status" value="NOT_ANNOTATED_CDS"/>
    <property type="molecule type" value="Genomic_DNA"/>
</dbReference>
<feature type="compositionally biased region" description="Acidic residues" evidence="1">
    <location>
        <begin position="191"/>
        <end position="204"/>
    </location>
</feature>
<proteinExistence type="predicted"/>
<feature type="region of interest" description="Disordered" evidence="1">
    <location>
        <begin position="30"/>
        <end position="61"/>
    </location>
</feature>
<dbReference type="Proteomes" id="UP000005238">
    <property type="component" value="Unassembled WGS sequence"/>
</dbReference>
<dbReference type="HOGENOM" id="CLU_1380568_0_0_1"/>
<evidence type="ECO:0000256" key="1">
    <source>
        <dbReference type="SAM" id="MobiDB-lite"/>
    </source>
</evidence>